<keyword evidence="2" id="KW-1185">Reference proteome</keyword>
<dbReference type="Proteomes" id="UP000315783">
    <property type="component" value="Unassembled WGS sequence"/>
</dbReference>
<proteinExistence type="predicted"/>
<protein>
    <submittedName>
        <fullName evidence="1">Uncharacterized protein</fullName>
    </submittedName>
</protein>
<evidence type="ECO:0000313" key="1">
    <source>
        <dbReference type="EMBL" id="TQV93722.1"/>
    </source>
</evidence>
<sequence>MCCFRHVFGTGPSGQVNVVQMSTSSTVTKRMLGTKSTASCGLADGKCRTVSGHSQSALAVVAILVDDMTETCPSSKSSLA</sequence>
<gene>
    <name evidence="1" type="ORF">IF1G_07454</name>
</gene>
<organism evidence="1 2">
    <name type="scientific">Cordyceps javanica</name>
    <dbReference type="NCBI Taxonomy" id="43265"/>
    <lineage>
        <taxon>Eukaryota</taxon>
        <taxon>Fungi</taxon>
        <taxon>Dikarya</taxon>
        <taxon>Ascomycota</taxon>
        <taxon>Pezizomycotina</taxon>
        <taxon>Sordariomycetes</taxon>
        <taxon>Hypocreomycetidae</taxon>
        <taxon>Hypocreales</taxon>
        <taxon>Cordycipitaceae</taxon>
        <taxon>Cordyceps</taxon>
    </lineage>
</organism>
<comment type="caution">
    <text evidence="1">The sequence shown here is derived from an EMBL/GenBank/DDBJ whole genome shotgun (WGS) entry which is preliminary data.</text>
</comment>
<evidence type="ECO:0000313" key="2">
    <source>
        <dbReference type="Proteomes" id="UP000315783"/>
    </source>
</evidence>
<reference evidence="1 2" key="1">
    <citation type="journal article" date="2019" name="Appl. Microbiol. Biotechnol.">
        <title>Genome sequence of Isaria javanica and comparative genome analysis insights into family S53 peptidase evolution in fungal entomopathogens.</title>
        <authorList>
            <person name="Lin R."/>
            <person name="Zhang X."/>
            <person name="Xin B."/>
            <person name="Zou M."/>
            <person name="Gao Y."/>
            <person name="Qin F."/>
            <person name="Hu Q."/>
            <person name="Xie B."/>
            <person name="Cheng X."/>
        </authorList>
    </citation>
    <scope>NUCLEOTIDE SEQUENCE [LARGE SCALE GENOMIC DNA]</scope>
    <source>
        <strain evidence="1 2">IJ1G</strain>
    </source>
</reference>
<name>A0A545UW82_9HYPO</name>
<dbReference type="AlphaFoldDB" id="A0A545UW82"/>
<dbReference type="EMBL" id="SPUK01000011">
    <property type="protein sequence ID" value="TQV93722.1"/>
    <property type="molecule type" value="Genomic_DNA"/>
</dbReference>
<accession>A0A545UW82</accession>